<sequence>MCSMVIMLCTKRIIHAYTLCRWVGDLRGHPRGGRGLRLEEVDVLAVEGGRLNRRRVGKWGSLPLPVAVPISSFRDGQ</sequence>
<accession>U5D7W3</accession>
<proteinExistence type="predicted"/>
<protein>
    <submittedName>
        <fullName evidence="1">Uncharacterized protein</fullName>
    </submittedName>
</protein>
<dbReference type="EMBL" id="KI392446">
    <property type="protein sequence ID" value="ERN16468.1"/>
    <property type="molecule type" value="Genomic_DNA"/>
</dbReference>
<keyword evidence="2" id="KW-1185">Reference proteome</keyword>
<reference evidence="2" key="1">
    <citation type="journal article" date="2013" name="Science">
        <title>The Amborella genome and the evolution of flowering plants.</title>
        <authorList>
            <consortium name="Amborella Genome Project"/>
        </authorList>
    </citation>
    <scope>NUCLEOTIDE SEQUENCE [LARGE SCALE GENOMIC DNA]</scope>
</reference>
<organism evidence="1 2">
    <name type="scientific">Amborella trichopoda</name>
    <dbReference type="NCBI Taxonomy" id="13333"/>
    <lineage>
        <taxon>Eukaryota</taxon>
        <taxon>Viridiplantae</taxon>
        <taxon>Streptophyta</taxon>
        <taxon>Embryophyta</taxon>
        <taxon>Tracheophyta</taxon>
        <taxon>Spermatophyta</taxon>
        <taxon>Magnoliopsida</taxon>
        <taxon>Amborellales</taxon>
        <taxon>Amborellaceae</taxon>
        <taxon>Amborella</taxon>
    </lineage>
</organism>
<evidence type="ECO:0000313" key="1">
    <source>
        <dbReference type="EMBL" id="ERN16468.1"/>
    </source>
</evidence>
<dbReference type="Proteomes" id="UP000017836">
    <property type="component" value="Unassembled WGS sequence"/>
</dbReference>
<dbReference type="AlphaFoldDB" id="U5D7W3"/>
<name>U5D7W3_AMBTC</name>
<evidence type="ECO:0000313" key="2">
    <source>
        <dbReference type="Proteomes" id="UP000017836"/>
    </source>
</evidence>
<dbReference type="Gramene" id="ERN16468">
    <property type="protein sequence ID" value="ERN16468"/>
    <property type="gene ID" value="AMTR_s00052p00212640"/>
</dbReference>
<dbReference type="HOGENOM" id="CLU_2641435_0_0_1"/>
<gene>
    <name evidence="1" type="ORF">AMTR_s00052p00212640</name>
</gene>